<accession>A0A369JDR9</accession>
<feature type="signal peptide" evidence="5">
    <location>
        <begin position="1"/>
        <end position="15"/>
    </location>
</feature>
<evidence type="ECO:0000256" key="1">
    <source>
        <dbReference type="ARBA" id="ARBA00023157"/>
    </source>
</evidence>
<reference evidence="7" key="1">
    <citation type="submission" date="2018-04" db="EMBL/GenBank/DDBJ databases">
        <title>Whole genome sequencing of Hypsizygus marmoreus.</title>
        <authorList>
            <person name="Choi I.-G."/>
            <person name="Min B."/>
            <person name="Kim J.-G."/>
            <person name="Kim S."/>
            <person name="Oh Y.-L."/>
            <person name="Kong W.-S."/>
            <person name="Park H."/>
            <person name="Jeong J."/>
            <person name="Song E.-S."/>
        </authorList>
    </citation>
    <scope>NUCLEOTIDE SEQUENCE [LARGE SCALE GENOMIC DNA]</scope>
    <source>
        <strain evidence="7">51987-8</strain>
    </source>
</reference>
<evidence type="ECO:0000313" key="7">
    <source>
        <dbReference type="EMBL" id="RDB18565.1"/>
    </source>
</evidence>
<keyword evidence="8" id="KW-1185">Reference proteome</keyword>
<comment type="similarity">
    <text evidence="2">Belongs to the AB hydrolase superfamily. Lipase family. Class 3 subfamily.</text>
</comment>
<evidence type="ECO:0000256" key="2">
    <source>
        <dbReference type="ARBA" id="ARBA00043996"/>
    </source>
</evidence>
<dbReference type="OrthoDB" id="426718at2759"/>
<name>A0A369JDR9_HYPMA</name>
<feature type="domain" description="Fungal lipase-type" evidence="6">
    <location>
        <begin position="101"/>
        <end position="226"/>
    </location>
</feature>
<dbReference type="AlphaFoldDB" id="A0A369JDR9"/>
<dbReference type="CDD" id="cd00519">
    <property type="entry name" value="Lipase_3"/>
    <property type="match status" value="1"/>
</dbReference>
<dbReference type="Proteomes" id="UP000076154">
    <property type="component" value="Unassembled WGS sequence"/>
</dbReference>
<proteinExistence type="inferred from homology"/>
<feature type="chain" id="PRO_5016768969" evidence="5">
    <location>
        <begin position="16"/>
        <end position="332"/>
    </location>
</feature>
<sequence length="332" mass="36668">MVSIISTLLFTQTLAVPLRSHQTNPQAQTFMALSASQIASFTPFTSYASTAYCHPSQTLTWSCGGTNCDAKPNFHPIASGGDGEFVQFWASGDGPKKLWPLITDADSFLDTLDQDLFPGIGTDIEVHNGFAEAHAETANSVLDAVKTALETSGFNQVTLVGHSLGAAPALLDVLFLPFHLPGVKFRTIGYGMPWVGNKAFANYVDAHVQLTHVDNKQDIVPILPGRFLGFRHPQRETHIQDNETWITCPGMSTRTPYNLCVHVLITIMFVSPRQDNTDKRCTVGDVRNIFQGSFDDHSGKWLLRISRPTFQLVFVREDRVSVPLLMSLFSIR</sequence>
<keyword evidence="5" id="KW-0732">Signal</keyword>
<dbReference type="Gene3D" id="3.40.50.1820">
    <property type="entry name" value="alpha/beta hydrolase"/>
    <property type="match status" value="1"/>
</dbReference>
<evidence type="ECO:0000313" key="8">
    <source>
        <dbReference type="Proteomes" id="UP000076154"/>
    </source>
</evidence>
<evidence type="ECO:0000259" key="6">
    <source>
        <dbReference type="Pfam" id="PF01764"/>
    </source>
</evidence>
<dbReference type="SUPFAM" id="SSF53474">
    <property type="entry name" value="alpha/beta-Hydrolases"/>
    <property type="match status" value="1"/>
</dbReference>
<dbReference type="PANTHER" id="PTHR45856">
    <property type="entry name" value="ALPHA/BETA-HYDROLASES SUPERFAMILY PROTEIN"/>
    <property type="match status" value="1"/>
</dbReference>
<dbReference type="InterPro" id="IPR002921">
    <property type="entry name" value="Fungal_lipase-type"/>
</dbReference>
<organism evidence="7 8">
    <name type="scientific">Hypsizygus marmoreus</name>
    <name type="common">White beech mushroom</name>
    <name type="synonym">Agaricus marmoreus</name>
    <dbReference type="NCBI Taxonomy" id="39966"/>
    <lineage>
        <taxon>Eukaryota</taxon>
        <taxon>Fungi</taxon>
        <taxon>Dikarya</taxon>
        <taxon>Basidiomycota</taxon>
        <taxon>Agaricomycotina</taxon>
        <taxon>Agaricomycetes</taxon>
        <taxon>Agaricomycetidae</taxon>
        <taxon>Agaricales</taxon>
        <taxon>Tricholomatineae</taxon>
        <taxon>Lyophyllaceae</taxon>
        <taxon>Hypsizygus</taxon>
    </lineage>
</organism>
<keyword evidence="1" id="KW-1015">Disulfide bond</keyword>
<dbReference type="InterPro" id="IPR029058">
    <property type="entry name" value="AB_hydrolase_fold"/>
</dbReference>
<evidence type="ECO:0000256" key="3">
    <source>
        <dbReference type="ARBA" id="ARBA00047591"/>
    </source>
</evidence>
<dbReference type="InterPro" id="IPR051218">
    <property type="entry name" value="Sec_MonoDiacylglyc_Lipase"/>
</dbReference>
<comment type="catalytic activity">
    <reaction evidence="4">
        <text>a monoacylglycerol + H2O = glycerol + a fatty acid + H(+)</text>
        <dbReference type="Rhea" id="RHEA:15245"/>
        <dbReference type="ChEBI" id="CHEBI:15377"/>
        <dbReference type="ChEBI" id="CHEBI:15378"/>
        <dbReference type="ChEBI" id="CHEBI:17408"/>
        <dbReference type="ChEBI" id="CHEBI:17754"/>
        <dbReference type="ChEBI" id="CHEBI:28868"/>
    </reaction>
</comment>
<evidence type="ECO:0000256" key="4">
    <source>
        <dbReference type="ARBA" id="ARBA00048461"/>
    </source>
</evidence>
<dbReference type="EMBL" id="LUEZ02000101">
    <property type="protein sequence ID" value="RDB18565.1"/>
    <property type="molecule type" value="Genomic_DNA"/>
</dbReference>
<comment type="caution">
    <text evidence="7">The sequence shown here is derived from an EMBL/GenBank/DDBJ whole genome shotgun (WGS) entry which is preliminary data.</text>
</comment>
<protein>
    <submittedName>
        <fullName evidence="7">Lipase</fullName>
    </submittedName>
</protein>
<comment type="catalytic activity">
    <reaction evidence="3">
        <text>a diacylglycerol + H2O = a monoacylglycerol + a fatty acid + H(+)</text>
        <dbReference type="Rhea" id="RHEA:32731"/>
        <dbReference type="ChEBI" id="CHEBI:15377"/>
        <dbReference type="ChEBI" id="CHEBI:15378"/>
        <dbReference type="ChEBI" id="CHEBI:17408"/>
        <dbReference type="ChEBI" id="CHEBI:18035"/>
        <dbReference type="ChEBI" id="CHEBI:28868"/>
    </reaction>
</comment>
<gene>
    <name evidence="7" type="primary">LIP_3</name>
    <name evidence="7" type="ORF">Hypma_000216</name>
</gene>
<dbReference type="GO" id="GO:0006629">
    <property type="term" value="P:lipid metabolic process"/>
    <property type="evidence" value="ECO:0007669"/>
    <property type="project" value="InterPro"/>
</dbReference>
<dbReference type="Pfam" id="PF01764">
    <property type="entry name" value="Lipase_3"/>
    <property type="match status" value="1"/>
</dbReference>
<dbReference type="PANTHER" id="PTHR45856:SF25">
    <property type="entry name" value="FUNGAL LIPASE-LIKE DOMAIN-CONTAINING PROTEIN"/>
    <property type="match status" value="1"/>
</dbReference>
<dbReference type="InParanoid" id="A0A369JDR9"/>
<evidence type="ECO:0000256" key="5">
    <source>
        <dbReference type="SAM" id="SignalP"/>
    </source>
</evidence>